<accession>A0ACB8QH75</accession>
<evidence type="ECO:0000313" key="1">
    <source>
        <dbReference type="EMBL" id="KAI0031012.1"/>
    </source>
</evidence>
<dbReference type="EMBL" id="MU273596">
    <property type="protein sequence ID" value="KAI0031012.1"/>
    <property type="molecule type" value="Genomic_DNA"/>
</dbReference>
<organism evidence="1 2">
    <name type="scientific">Vararia minispora EC-137</name>
    <dbReference type="NCBI Taxonomy" id="1314806"/>
    <lineage>
        <taxon>Eukaryota</taxon>
        <taxon>Fungi</taxon>
        <taxon>Dikarya</taxon>
        <taxon>Basidiomycota</taxon>
        <taxon>Agaricomycotina</taxon>
        <taxon>Agaricomycetes</taxon>
        <taxon>Russulales</taxon>
        <taxon>Lachnocladiaceae</taxon>
        <taxon>Vararia</taxon>
    </lineage>
</organism>
<reference evidence="1" key="1">
    <citation type="submission" date="2021-02" db="EMBL/GenBank/DDBJ databases">
        <authorList>
            <consortium name="DOE Joint Genome Institute"/>
            <person name="Ahrendt S."/>
            <person name="Looney B.P."/>
            <person name="Miyauchi S."/>
            <person name="Morin E."/>
            <person name="Drula E."/>
            <person name="Courty P.E."/>
            <person name="Chicoki N."/>
            <person name="Fauchery L."/>
            <person name="Kohler A."/>
            <person name="Kuo A."/>
            <person name="Labutti K."/>
            <person name="Pangilinan J."/>
            <person name="Lipzen A."/>
            <person name="Riley R."/>
            <person name="Andreopoulos W."/>
            <person name="He G."/>
            <person name="Johnson J."/>
            <person name="Barry K.W."/>
            <person name="Grigoriev I.V."/>
            <person name="Nagy L."/>
            <person name="Hibbett D."/>
            <person name="Henrissat B."/>
            <person name="Matheny P.B."/>
            <person name="Labbe J."/>
            <person name="Martin F."/>
        </authorList>
    </citation>
    <scope>NUCLEOTIDE SEQUENCE</scope>
    <source>
        <strain evidence="1">EC-137</strain>
    </source>
</reference>
<comment type="caution">
    <text evidence="1">The sequence shown here is derived from an EMBL/GenBank/DDBJ whole genome shotgun (WGS) entry which is preliminary data.</text>
</comment>
<sequence length="1009" mass="110838">MPGIGHITPPRAHLYLPPEHSPLPPPHVIVPSMTHLPAPIETPPPMIRIPTVPFDISTTPILEAPPKPVDDVSASAGIQEVAVGGAKNDEDFPCVLVYPDSSDDMEMDSLVPVENTTLLDSETPLDHMPHPLADRREAEEPPSKDSCASEFSDLTALSDDSAGSEDSSDDEPLSKRPKRSGLKIRIRIPPGFSFDKIRADTAMVEPGSRWKLCDSCRLKYRKYQRKRLGVTNPRTDVEQTSRGALETPELSCHGTLDVNESRECSSARCRNRIPLEDAYRWKRCLRCRVRGRWNVKRQRVISLHYETGEAHVGIAQHILHEHQRQRNRRQKLGLDPEFPMPPGMPYTPFVPDNTVKLESADNVERASVKVYPVYQHLDECLTALRTYVENFIHAQTLYVREMLDWGASEKTAASFGFAFNGEFSIVAGWDIKSDNTAGLVMDIWKGIESRLGVQLSQPTQPWFEDQAMITRMACKHEFALNIPPSSLAPAPGGCLASQSGTQLGMECQVGVSLSVHPDRALIQESKVQDDATLRLTSPASVRLEHSWNEVPGSLPVTSDDKPILGNVGNDESLEEGPSAISLTAIPMSEDAVSIRPSIPSSHSTSSKPATPVPIDLATPLVGSSDSSDSTDITTPTLVCTAEESECSNLSPPSVDSLPLSPDGAIFARTMRAEVEIRVSEDDRNKFLPGHRIVALSSSKDIVMILDSEEGDGTALSFFFSGTGFWSSRTLLIALPLVLGLIFISLLFIYWCTRTKTPRIPDNPIPFFARRSSMPKGGVAQRSTPSLPMRGLPSRMEDTFSDAPFLDMKDDSYGGTMSSSEFGYQLRQDALRAFQYLDNLPPPTPPPKNAPLPPVPTNSGQFLRSFPLPRSQTSSTRRVSSWSRIRPDLQSLKTKTSFGAISFARSTSVASSDSNLQSKQPFWASIPPLLLSPTSSSSPTRIRPLPPLPNSPATPTAPPSALRPLLPNRLGEVILHPDRIDHEPAARLARALDAEADLSPPPYYWHRVLV</sequence>
<protein>
    <submittedName>
        <fullName evidence="1">Uncharacterized protein</fullName>
    </submittedName>
</protein>
<evidence type="ECO:0000313" key="2">
    <source>
        <dbReference type="Proteomes" id="UP000814128"/>
    </source>
</evidence>
<keyword evidence="2" id="KW-1185">Reference proteome</keyword>
<name>A0ACB8QH75_9AGAM</name>
<reference evidence="1" key="2">
    <citation type="journal article" date="2022" name="New Phytol.">
        <title>Evolutionary transition to the ectomycorrhizal habit in the genomes of a hyperdiverse lineage of mushroom-forming fungi.</title>
        <authorList>
            <person name="Looney B."/>
            <person name="Miyauchi S."/>
            <person name="Morin E."/>
            <person name="Drula E."/>
            <person name="Courty P.E."/>
            <person name="Kohler A."/>
            <person name="Kuo A."/>
            <person name="LaButti K."/>
            <person name="Pangilinan J."/>
            <person name="Lipzen A."/>
            <person name="Riley R."/>
            <person name="Andreopoulos W."/>
            <person name="He G."/>
            <person name="Johnson J."/>
            <person name="Nolan M."/>
            <person name="Tritt A."/>
            <person name="Barry K.W."/>
            <person name="Grigoriev I.V."/>
            <person name="Nagy L.G."/>
            <person name="Hibbett D."/>
            <person name="Henrissat B."/>
            <person name="Matheny P.B."/>
            <person name="Labbe J."/>
            <person name="Martin F.M."/>
        </authorList>
    </citation>
    <scope>NUCLEOTIDE SEQUENCE</scope>
    <source>
        <strain evidence="1">EC-137</strain>
    </source>
</reference>
<gene>
    <name evidence="1" type="ORF">K488DRAFT_87217</name>
</gene>
<dbReference type="Proteomes" id="UP000814128">
    <property type="component" value="Unassembled WGS sequence"/>
</dbReference>
<proteinExistence type="predicted"/>